<evidence type="ECO:0000313" key="3">
    <source>
        <dbReference type="EMBL" id="MQX19294.1"/>
    </source>
</evidence>
<comment type="function">
    <text evidence="2">Antitoxin component of a type II toxin-antitoxin (TA) system.</text>
</comment>
<organism evidence="3 4">
    <name type="scientific">Sinorhizobium terangae</name>
    <dbReference type="NCBI Taxonomy" id="110322"/>
    <lineage>
        <taxon>Bacteria</taxon>
        <taxon>Pseudomonadati</taxon>
        <taxon>Pseudomonadota</taxon>
        <taxon>Alphaproteobacteria</taxon>
        <taxon>Hyphomicrobiales</taxon>
        <taxon>Rhizobiaceae</taxon>
        <taxon>Sinorhizobium/Ensifer group</taxon>
        <taxon>Sinorhizobium</taxon>
    </lineage>
</organism>
<dbReference type="InterPro" id="IPR036165">
    <property type="entry name" value="YefM-like_sf"/>
</dbReference>
<comment type="similarity">
    <text evidence="1 2">Belongs to the phD/YefM antitoxin family.</text>
</comment>
<name>A0A6N7LTF1_SINTE</name>
<reference evidence="3 4" key="1">
    <citation type="journal article" date="2013" name="Genome Biol.">
        <title>Comparative genomics of the core and accessory genomes of 48 Sinorhizobium strains comprising five genospecies.</title>
        <authorList>
            <person name="Sugawara M."/>
            <person name="Epstein B."/>
            <person name="Badgley B.D."/>
            <person name="Unno T."/>
            <person name="Xu L."/>
            <person name="Reese J."/>
            <person name="Gyaneshwar P."/>
            <person name="Denny R."/>
            <person name="Mudge J."/>
            <person name="Bharti A.K."/>
            <person name="Farmer A.D."/>
            <person name="May G.D."/>
            <person name="Woodward J.E."/>
            <person name="Medigue C."/>
            <person name="Vallenet D."/>
            <person name="Lajus A."/>
            <person name="Rouy Z."/>
            <person name="Martinez-Vaz B."/>
            <person name="Tiffin P."/>
            <person name="Young N.D."/>
            <person name="Sadowsky M.J."/>
        </authorList>
    </citation>
    <scope>NUCLEOTIDE SEQUENCE [LARGE SCALE GENOMIC DNA]</scope>
    <source>
        <strain evidence="3 4">USDA4894</strain>
    </source>
</reference>
<gene>
    <name evidence="3" type="ORF">GHK62_32680</name>
</gene>
<accession>A0A6N7LTF1</accession>
<dbReference type="Gene3D" id="3.40.1620.10">
    <property type="entry name" value="YefM-like domain"/>
    <property type="match status" value="1"/>
</dbReference>
<dbReference type="AlphaFoldDB" id="A0A6N7LTF1"/>
<sequence length="89" mass="9711">MEVLAVGITTLSSRELNHDVSSAKKAAKSGPVIITDRGRPSHVLMTYNEFERLTGKHRSLVEGLAMPGLSGIDFEPHRAEISPREVDLS</sequence>
<keyword evidence="4" id="KW-1185">Reference proteome</keyword>
<evidence type="ECO:0000256" key="1">
    <source>
        <dbReference type="ARBA" id="ARBA00009981"/>
    </source>
</evidence>
<dbReference type="InterPro" id="IPR006442">
    <property type="entry name" value="Antitoxin_Phd/YefM"/>
</dbReference>
<dbReference type="OrthoDB" id="72009at2"/>
<evidence type="ECO:0000256" key="2">
    <source>
        <dbReference type="RuleBase" id="RU362080"/>
    </source>
</evidence>
<dbReference type="SUPFAM" id="SSF143120">
    <property type="entry name" value="YefM-like"/>
    <property type="match status" value="1"/>
</dbReference>
<dbReference type="Proteomes" id="UP000439983">
    <property type="component" value="Unassembled WGS sequence"/>
</dbReference>
<dbReference type="EMBL" id="WITC01000136">
    <property type="protein sequence ID" value="MQX19294.1"/>
    <property type="molecule type" value="Genomic_DNA"/>
</dbReference>
<dbReference type="Pfam" id="PF02604">
    <property type="entry name" value="PhdYeFM_antitox"/>
    <property type="match status" value="1"/>
</dbReference>
<evidence type="ECO:0000313" key="4">
    <source>
        <dbReference type="Proteomes" id="UP000439983"/>
    </source>
</evidence>
<proteinExistence type="inferred from homology"/>
<dbReference type="NCBIfam" id="TIGR01552">
    <property type="entry name" value="phd_fam"/>
    <property type="match status" value="1"/>
</dbReference>
<comment type="caution">
    <text evidence="3">The sequence shown here is derived from an EMBL/GenBank/DDBJ whole genome shotgun (WGS) entry which is preliminary data.</text>
</comment>
<protein>
    <recommendedName>
        <fullName evidence="2">Antitoxin</fullName>
    </recommendedName>
</protein>